<dbReference type="AlphaFoldDB" id="A0A8J7WJL3"/>
<evidence type="ECO:0000313" key="4">
    <source>
        <dbReference type="Proteomes" id="UP000677913"/>
    </source>
</evidence>
<keyword evidence="1" id="KW-0732">Signal</keyword>
<protein>
    <submittedName>
        <fullName evidence="3">DUF4397 domain-containing protein</fullName>
    </submittedName>
</protein>
<name>A0A8J7WJL3_9ACTN</name>
<dbReference type="InterPro" id="IPR025510">
    <property type="entry name" value="DUF4397"/>
</dbReference>
<evidence type="ECO:0000256" key="1">
    <source>
        <dbReference type="SAM" id="SignalP"/>
    </source>
</evidence>
<comment type="caution">
    <text evidence="3">The sequence shown here is derived from an EMBL/GenBank/DDBJ whole genome shotgun (WGS) entry which is preliminary data.</text>
</comment>
<feature type="signal peptide" evidence="1">
    <location>
        <begin position="1"/>
        <end position="23"/>
    </location>
</feature>
<dbReference type="RefSeq" id="WP_211467251.1">
    <property type="nucleotide sequence ID" value="NZ_JAGSXH010000028.1"/>
</dbReference>
<dbReference type="PROSITE" id="PS51257">
    <property type="entry name" value="PROKAR_LIPOPROTEIN"/>
    <property type="match status" value="1"/>
</dbReference>
<organism evidence="3 4">
    <name type="scientific">Actinocrinis puniceicyclus</name>
    <dbReference type="NCBI Taxonomy" id="977794"/>
    <lineage>
        <taxon>Bacteria</taxon>
        <taxon>Bacillati</taxon>
        <taxon>Actinomycetota</taxon>
        <taxon>Actinomycetes</taxon>
        <taxon>Catenulisporales</taxon>
        <taxon>Actinospicaceae</taxon>
        <taxon>Actinocrinis</taxon>
    </lineage>
</organism>
<reference evidence="3" key="1">
    <citation type="submission" date="2021-04" db="EMBL/GenBank/DDBJ databases">
        <title>Genome based classification of Actinospica acidithermotolerans sp. nov., an actinobacterium isolated from an Indonesian hot spring.</title>
        <authorList>
            <person name="Kusuma A.B."/>
            <person name="Putra K.E."/>
            <person name="Nafisah S."/>
            <person name="Loh J."/>
            <person name="Nouioui I."/>
            <person name="Goodfellow M."/>
        </authorList>
    </citation>
    <scope>NUCLEOTIDE SEQUENCE</scope>
    <source>
        <strain evidence="3">DSM 45618</strain>
    </source>
</reference>
<dbReference type="Pfam" id="PF14344">
    <property type="entry name" value="DUF4397"/>
    <property type="match status" value="1"/>
</dbReference>
<evidence type="ECO:0000313" key="3">
    <source>
        <dbReference type="EMBL" id="MBS2963493.1"/>
    </source>
</evidence>
<dbReference type="EMBL" id="JAGSXH010000028">
    <property type="protein sequence ID" value="MBS2963493.1"/>
    <property type="molecule type" value="Genomic_DNA"/>
</dbReference>
<sequence length="297" mass="29744">MRIRIRRVPAVAAAVLIACAAVAARPAAASADATSTLGWIRLAHLAPGMPPVDLYLSPANSPGAQSGQSVLPHLAYGTVSPYQTVKPGDYIVAMRSAGNAASADPVTTAQVTVTAGQAYTVAAIGPPSVVKLQVLTDQLTAPAGRSAVRAIEASQHDPTVSIAVGDGAIAPGLRFPTIAAYQSVGSGAAALLVTPPGGSTQTVSVTFAPNSTYTVLVLDGAGGVPQVVTVADASGMSAIPQGGVNTGFGGTRAGAAGAGMAQEHGYSAPAVELAWVFSLISLLATVQVRRHRRARIR</sequence>
<feature type="chain" id="PRO_5038689111" evidence="1">
    <location>
        <begin position="24"/>
        <end position="297"/>
    </location>
</feature>
<accession>A0A8J7WJL3</accession>
<proteinExistence type="predicted"/>
<evidence type="ECO:0000259" key="2">
    <source>
        <dbReference type="Pfam" id="PF14344"/>
    </source>
</evidence>
<gene>
    <name evidence="3" type="ORF">KGA66_10580</name>
</gene>
<feature type="domain" description="DUF4397" evidence="2">
    <location>
        <begin position="39"/>
        <end position="162"/>
    </location>
</feature>
<keyword evidence="4" id="KW-1185">Reference proteome</keyword>
<dbReference type="Proteomes" id="UP000677913">
    <property type="component" value="Unassembled WGS sequence"/>
</dbReference>